<protein>
    <submittedName>
        <fullName evidence="1">Uncharacterized protein</fullName>
    </submittedName>
</protein>
<dbReference type="AlphaFoldDB" id="X0WT58"/>
<gene>
    <name evidence="1" type="ORF">S01H1_48073</name>
</gene>
<sequence length="45" mass="5447">TPDQERLVREELMKKSQILVNGFKKRNRLAEAKKYLLLIDKYKLK</sequence>
<evidence type="ECO:0000313" key="1">
    <source>
        <dbReference type="EMBL" id="GAG26387.1"/>
    </source>
</evidence>
<comment type="caution">
    <text evidence="1">The sequence shown here is derived from an EMBL/GenBank/DDBJ whole genome shotgun (WGS) entry which is preliminary data.</text>
</comment>
<accession>X0WT58</accession>
<proteinExistence type="predicted"/>
<reference evidence="1" key="1">
    <citation type="journal article" date="2014" name="Front. Microbiol.">
        <title>High frequency of phylogenetically diverse reductive dehalogenase-homologous genes in deep subseafloor sedimentary metagenomes.</title>
        <authorList>
            <person name="Kawai M."/>
            <person name="Futagami T."/>
            <person name="Toyoda A."/>
            <person name="Takaki Y."/>
            <person name="Nishi S."/>
            <person name="Hori S."/>
            <person name="Arai W."/>
            <person name="Tsubouchi T."/>
            <person name="Morono Y."/>
            <person name="Uchiyama I."/>
            <person name="Ito T."/>
            <person name="Fujiyama A."/>
            <person name="Inagaki F."/>
            <person name="Takami H."/>
        </authorList>
    </citation>
    <scope>NUCLEOTIDE SEQUENCE</scope>
    <source>
        <strain evidence="1">Expedition CK06-06</strain>
    </source>
</reference>
<dbReference type="EMBL" id="BARS01030857">
    <property type="protein sequence ID" value="GAG26387.1"/>
    <property type="molecule type" value="Genomic_DNA"/>
</dbReference>
<name>X0WT58_9ZZZZ</name>
<organism evidence="1">
    <name type="scientific">marine sediment metagenome</name>
    <dbReference type="NCBI Taxonomy" id="412755"/>
    <lineage>
        <taxon>unclassified sequences</taxon>
        <taxon>metagenomes</taxon>
        <taxon>ecological metagenomes</taxon>
    </lineage>
</organism>
<feature type="non-terminal residue" evidence="1">
    <location>
        <position position="1"/>
    </location>
</feature>